<evidence type="ECO:0000313" key="5">
    <source>
        <dbReference type="Proteomes" id="UP000001072"/>
    </source>
</evidence>
<dbReference type="eggNOG" id="KOG3337">
    <property type="taxonomic scope" value="Eukaryota"/>
</dbReference>
<dbReference type="Pfam" id="PF04707">
    <property type="entry name" value="PRELI"/>
    <property type="match status" value="1"/>
</dbReference>
<dbReference type="KEGG" id="mlr:MELLADRAFT_111705"/>
<proteinExistence type="predicted"/>
<name>F4S497_MELLP</name>
<accession>F4S497</accession>
<dbReference type="PROSITE" id="PS50904">
    <property type="entry name" value="PRELI_MSF1"/>
    <property type="match status" value="1"/>
</dbReference>
<evidence type="ECO:0000256" key="2">
    <source>
        <dbReference type="SAM" id="MobiDB-lite"/>
    </source>
</evidence>
<gene>
    <name evidence="4" type="ORF">MELLADRAFT_111705</name>
</gene>
<protein>
    <recommendedName>
        <fullName evidence="3">PRELI/MSF1 domain-containing protein</fullName>
    </recommendedName>
</protein>
<evidence type="ECO:0000256" key="1">
    <source>
        <dbReference type="SAM" id="Coils"/>
    </source>
</evidence>
<dbReference type="GeneID" id="18924462"/>
<dbReference type="RefSeq" id="XP_007416243.1">
    <property type="nucleotide sequence ID" value="XM_007416181.1"/>
</dbReference>
<keyword evidence="1" id="KW-0175">Coiled coil</keyword>
<feature type="coiled-coil region" evidence="1">
    <location>
        <begin position="198"/>
        <end position="244"/>
    </location>
</feature>
<dbReference type="InParanoid" id="F4S497"/>
<reference evidence="5" key="1">
    <citation type="journal article" date="2011" name="Proc. Natl. Acad. Sci. U.S.A.">
        <title>Obligate biotrophy features unraveled by the genomic analysis of rust fungi.</title>
        <authorList>
            <person name="Duplessis S."/>
            <person name="Cuomo C.A."/>
            <person name="Lin Y.-C."/>
            <person name="Aerts A."/>
            <person name="Tisserant E."/>
            <person name="Veneault-Fourrey C."/>
            <person name="Joly D.L."/>
            <person name="Hacquard S."/>
            <person name="Amselem J."/>
            <person name="Cantarel B.L."/>
            <person name="Chiu R."/>
            <person name="Coutinho P.M."/>
            <person name="Feau N."/>
            <person name="Field M."/>
            <person name="Frey P."/>
            <person name="Gelhaye E."/>
            <person name="Goldberg J."/>
            <person name="Grabherr M.G."/>
            <person name="Kodira C.D."/>
            <person name="Kohler A."/>
            <person name="Kuees U."/>
            <person name="Lindquist E.A."/>
            <person name="Lucas S.M."/>
            <person name="Mago R."/>
            <person name="Mauceli E."/>
            <person name="Morin E."/>
            <person name="Murat C."/>
            <person name="Pangilinan J.L."/>
            <person name="Park R."/>
            <person name="Pearson M."/>
            <person name="Quesneville H."/>
            <person name="Rouhier N."/>
            <person name="Sakthikumar S."/>
            <person name="Salamov A.A."/>
            <person name="Schmutz J."/>
            <person name="Selles B."/>
            <person name="Shapiro H."/>
            <person name="Tanguay P."/>
            <person name="Tuskan G.A."/>
            <person name="Henrissat B."/>
            <person name="Van de Peer Y."/>
            <person name="Rouze P."/>
            <person name="Ellis J.G."/>
            <person name="Dodds P.N."/>
            <person name="Schein J.E."/>
            <person name="Zhong S."/>
            <person name="Hamelin R.C."/>
            <person name="Grigoriev I.V."/>
            <person name="Szabo L.J."/>
            <person name="Martin F."/>
        </authorList>
    </citation>
    <scope>NUCLEOTIDE SEQUENCE [LARGE SCALE GENOMIC DNA]</scope>
    <source>
        <strain evidence="5">98AG31 / pathotype 3-4-7</strain>
    </source>
</reference>
<dbReference type="PANTHER" id="PTHR11158">
    <property type="entry name" value="MSF1/PX19 RELATED"/>
    <property type="match status" value="1"/>
</dbReference>
<sequence length="314" mass="35707">MVLHHIDHSIIPHPFTQVCQAYTLRYPNPFSPHVITSDVLKREWDPENRILYTTRLLLKRGTLPSWAPRGIIEKSETWVLEESQLDVLEGKLDVSSRNLDHRKVIEVIETLEVRTRGEVSHATTSAQVTSSWGFHMLRNRIEHYGVSRFQRQTKNARLGLEMTIQILQPNSSLRDRLLNGEKLNYPAITPSSAVAARLHALRNRAKENKERISALIRTGAGLPIQSHDAMSKEEEAELKELEHAYGLASEVVDETLTNSATPSLNPGSIPHPLDPPRRRWFWWCRWRLGGSDEKSVEPADSASNQDINKTDGSN</sequence>
<feature type="domain" description="PRELI/MSF1" evidence="3">
    <location>
        <begin position="1"/>
        <end position="172"/>
    </location>
</feature>
<feature type="compositionally biased region" description="Polar residues" evidence="2">
    <location>
        <begin position="301"/>
        <end position="314"/>
    </location>
</feature>
<dbReference type="VEuPathDB" id="FungiDB:MELLADRAFT_111705"/>
<keyword evidence="5" id="KW-1185">Reference proteome</keyword>
<feature type="region of interest" description="Disordered" evidence="2">
    <location>
        <begin position="291"/>
        <end position="314"/>
    </location>
</feature>
<dbReference type="InterPro" id="IPR037365">
    <property type="entry name" value="Slowmo/Ups"/>
</dbReference>
<dbReference type="HOGENOM" id="CLU_921784_0_0_1"/>
<dbReference type="STRING" id="747676.F4S497"/>
<organism evidence="5">
    <name type="scientific">Melampsora larici-populina (strain 98AG31 / pathotype 3-4-7)</name>
    <name type="common">Poplar leaf rust fungus</name>
    <dbReference type="NCBI Taxonomy" id="747676"/>
    <lineage>
        <taxon>Eukaryota</taxon>
        <taxon>Fungi</taxon>
        <taxon>Dikarya</taxon>
        <taxon>Basidiomycota</taxon>
        <taxon>Pucciniomycotina</taxon>
        <taxon>Pucciniomycetes</taxon>
        <taxon>Pucciniales</taxon>
        <taxon>Melampsoraceae</taxon>
        <taxon>Melampsora</taxon>
    </lineage>
</organism>
<dbReference type="Proteomes" id="UP000001072">
    <property type="component" value="Unassembled WGS sequence"/>
</dbReference>
<dbReference type="OrthoDB" id="341300at2759"/>
<dbReference type="GO" id="GO:0005758">
    <property type="term" value="C:mitochondrial intermembrane space"/>
    <property type="evidence" value="ECO:0007669"/>
    <property type="project" value="InterPro"/>
</dbReference>
<dbReference type="InterPro" id="IPR006797">
    <property type="entry name" value="PRELI/MSF1_dom"/>
</dbReference>
<dbReference type="EMBL" id="GL883146">
    <property type="protein sequence ID" value="EGG00596.1"/>
    <property type="molecule type" value="Genomic_DNA"/>
</dbReference>
<evidence type="ECO:0000259" key="3">
    <source>
        <dbReference type="PROSITE" id="PS50904"/>
    </source>
</evidence>
<dbReference type="AlphaFoldDB" id="F4S497"/>
<evidence type="ECO:0000313" key="4">
    <source>
        <dbReference type="EMBL" id="EGG00596.1"/>
    </source>
</evidence>